<dbReference type="AlphaFoldDB" id="A0A0L0HA24"/>
<dbReference type="InParanoid" id="A0A0L0HA24"/>
<sequence length="353" mass="38735">MHSFVGRARQTVLRQGSAVTGTVIATRRAQVLLCVNNVAKSTFFHTHFPQRTSATSEESLDIPPGVTPTFHNAYNSLNDALNWSKTTPASLRLLSYNIKTSADAQLFQTALKRWRKARQPQNRTDNALFLDILFKIGAYETILEMLCDRPGYRVLPDFQHISELMAGFRNVAVKGEGSEEEVIAVLDNVYKTFALFLYYSIPPTAEIYSAVITSGVYCGLPEGWRRSEVTAKEQISLGLPFEKEAVYALAHGYILSGDFDGALTILKHLGGADTIGLFFQFHSLASKGDIQGAIQVLEKLAAADQVNVANVVGSAHWKSLNEVVEALLPQLSEVEKKTVLALAENANVKLSSA</sequence>
<dbReference type="VEuPathDB" id="FungiDB:SPPG_06856"/>
<name>A0A0L0HA24_SPIPD</name>
<reference evidence="1 2" key="1">
    <citation type="submission" date="2009-08" db="EMBL/GenBank/DDBJ databases">
        <title>The Genome Sequence of Spizellomyces punctatus strain DAOM BR117.</title>
        <authorList>
            <consortium name="The Broad Institute Genome Sequencing Platform"/>
            <person name="Russ C."/>
            <person name="Cuomo C."/>
            <person name="Shea T."/>
            <person name="Young S.K."/>
            <person name="Zeng Q."/>
            <person name="Koehrsen M."/>
            <person name="Haas B."/>
            <person name="Borodovsky M."/>
            <person name="Guigo R."/>
            <person name="Alvarado L."/>
            <person name="Berlin A."/>
            <person name="Bochicchio J."/>
            <person name="Borenstein D."/>
            <person name="Chapman S."/>
            <person name="Chen Z."/>
            <person name="Engels R."/>
            <person name="Freedman E."/>
            <person name="Gellesch M."/>
            <person name="Goldberg J."/>
            <person name="Griggs A."/>
            <person name="Gujja S."/>
            <person name="Heiman D."/>
            <person name="Hepburn T."/>
            <person name="Howarth C."/>
            <person name="Jen D."/>
            <person name="Larson L."/>
            <person name="Lewis B."/>
            <person name="Mehta T."/>
            <person name="Park D."/>
            <person name="Pearson M."/>
            <person name="Roberts A."/>
            <person name="Saif S."/>
            <person name="Shenoy N."/>
            <person name="Sisk P."/>
            <person name="Stolte C."/>
            <person name="Sykes S."/>
            <person name="Thomson T."/>
            <person name="Walk T."/>
            <person name="White J."/>
            <person name="Yandava C."/>
            <person name="Burger G."/>
            <person name="Gray M.W."/>
            <person name="Holland P.W.H."/>
            <person name="King N."/>
            <person name="Lang F.B.F."/>
            <person name="Roger A.J."/>
            <person name="Ruiz-Trillo I."/>
            <person name="Lander E."/>
            <person name="Nusbaum C."/>
        </authorList>
    </citation>
    <scope>NUCLEOTIDE SEQUENCE [LARGE SCALE GENOMIC DNA]</scope>
    <source>
        <strain evidence="1 2">DAOM BR117</strain>
    </source>
</reference>
<gene>
    <name evidence="1" type="ORF">SPPG_06856</name>
</gene>
<protein>
    <submittedName>
        <fullName evidence="1">Uncharacterized protein</fullName>
    </submittedName>
</protein>
<evidence type="ECO:0000313" key="1">
    <source>
        <dbReference type="EMBL" id="KNC97861.1"/>
    </source>
</evidence>
<dbReference type="GeneID" id="27690129"/>
<proteinExistence type="predicted"/>
<organism evidence="1 2">
    <name type="scientific">Spizellomyces punctatus (strain DAOM BR117)</name>
    <dbReference type="NCBI Taxonomy" id="645134"/>
    <lineage>
        <taxon>Eukaryota</taxon>
        <taxon>Fungi</taxon>
        <taxon>Fungi incertae sedis</taxon>
        <taxon>Chytridiomycota</taxon>
        <taxon>Chytridiomycota incertae sedis</taxon>
        <taxon>Chytridiomycetes</taxon>
        <taxon>Spizellomycetales</taxon>
        <taxon>Spizellomycetaceae</taxon>
        <taxon>Spizellomyces</taxon>
    </lineage>
</organism>
<dbReference type="RefSeq" id="XP_016605901.1">
    <property type="nucleotide sequence ID" value="XM_016755051.1"/>
</dbReference>
<accession>A0A0L0HA24</accession>
<dbReference type="OrthoDB" id="2123547at2759"/>
<dbReference type="EMBL" id="KQ257462">
    <property type="protein sequence ID" value="KNC97861.1"/>
    <property type="molecule type" value="Genomic_DNA"/>
</dbReference>
<evidence type="ECO:0000313" key="2">
    <source>
        <dbReference type="Proteomes" id="UP000053201"/>
    </source>
</evidence>
<keyword evidence="2" id="KW-1185">Reference proteome</keyword>
<dbReference type="Proteomes" id="UP000053201">
    <property type="component" value="Unassembled WGS sequence"/>
</dbReference>